<reference evidence="1" key="1">
    <citation type="submission" date="2021-06" db="EMBL/GenBank/DDBJ databases">
        <authorList>
            <person name="Kallberg Y."/>
            <person name="Tangrot J."/>
            <person name="Rosling A."/>
        </authorList>
    </citation>
    <scope>NUCLEOTIDE SEQUENCE</scope>
    <source>
        <strain evidence="1">IL203A</strain>
    </source>
</reference>
<dbReference type="Proteomes" id="UP000789702">
    <property type="component" value="Unassembled WGS sequence"/>
</dbReference>
<evidence type="ECO:0000313" key="1">
    <source>
        <dbReference type="EMBL" id="CAG8752331.1"/>
    </source>
</evidence>
<name>A0ACA9QIT8_9GLOM</name>
<sequence length="84" mass="9955">IKTIALRKNKNAARIFFLKLTDPDSSNTDTEIPENITIEDYTDQIEECVRIYQMNFEKKIQIYRFPKNESVLLTGTHEEEEDEE</sequence>
<comment type="caution">
    <text evidence="1">The sequence shown here is derived from an EMBL/GenBank/DDBJ whole genome shotgun (WGS) entry which is preliminary data.</text>
</comment>
<proteinExistence type="predicted"/>
<keyword evidence="2" id="KW-1185">Reference proteome</keyword>
<feature type="non-terminal residue" evidence="1">
    <location>
        <position position="1"/>
    </location>
</feature>
<organism evidence="1 2">
    <name type="scientific">Dentiscutata heterogama</name>
    <dbReference type="NCBI Taxonomy" id="1316150"/>
    <lineage>
        <taxon>Eukaryota</taxon>
        <taxon>Fungi</taxon>
        <taxon>Fungi incertae sedis</taxon>
        <taxon>Mucoromycota</taxon>
        <taxon>Glomeromycotina</taxon>
        <taxon>Glomeromycetes</taxon>
        <taxon>Diversisporales</taxon>
        <taxon>Gigasporaceae</taxon>
        <taxon>Dentiscutata</taxon>
    </lineage>
</organism>
<protein>
    <submittedName>
        <fullName evidence="1">15472_t:CDS:1</fullName>
    </submittedName>
</protein>
<accession>A0ACA9QIT8</accession>
<evidence type="ECO:0000313" key="2">
    <source>
        <dbReference type="Proteomes" id="UP000789702"/>
    </source>
</evidence>
<dbReference type="EMBL" id="CAJVPU010046775">
    <property type="protein sequence ID" value="CAG8752331.1"/>
    <property type="molecule type" value="Genomic_DNA"/>
</dbReference>
<feature type="non-terminal residue" evidence="1">
    <location>
        <position position="84"/>
    </location>
</feature>
<gene>
    <name evidence="1" type="ORF">DHETER_LOCUS14722</name>
</gene>